<dbReference type="Gene3D" id="1.20.5.1930">
    <property type="match status" value="1"/>
</dbReference>
<feature type="transmembrane region" description="Helical" evidence="7">
    <location>
        <begin position="243"/>
        <end position="263"/>
    </location>
</feature>
<organism evidence="9 10">
    <name type="scientific">Limnobacter parvus</name>
    <dbReference type="NCBI Taxonomy" id="2939690"/>
    <lineage>
        <taxon>Bacteria</taxon>
        <taxon>Pseudomonadati</taxon>
        <taxon>Pseudomonadota</taxon>
        <taxon>Betaproteobacteria</taxon>
        <taxon>Burkholderiales</taxon>
        <taxon>Burkholderiaceae</taxon>
        <taxon>Limnobacter</taxon>
    </lineage>
</organism>
<feature type="transmembrane region" description="Helical" evidence="7">
    <location>
        <begin position="178"/>
        <end position="200"/>
    </location>
</feature>
<reference evidence="9" key="1">
    <citation type="submission" date="2022-07" db="EMBL/GenBank/DDBJ databases">
        <authorList>
            <person name="Xamxidin M."/>
        </authorList>
    </citation>
    <scope>NUCLEOTIDE SEQUENCE</scope>
    <source>
        <strain evidence="9">YS8-69</strain>
    </source>
</reference>
<evidence type="ECO:0000256" key="1">
    <source>
        <dbReference type="ARBA" id="ARBA00000085"/>
    </source>
</evidence>
<feature type="transmembrane region" description="Helical" evidence="7">
    <location>
        <begin position="297"/>
        <end position="317"/>
    </location>
</feature>
<dbReference type="SUPFAM" id="SSF49785">
    <property type="entry name" value="Galactose-binding domain-like"/>
    <property type="match status" value="1"/>
</dbReference>
<dbReference type="RefSeq" id="WP_257510583.1">
    <property type="nucleotide sequence ID" value="NZ_JANKHG010000001.1"/>
</dbReference>
<dbReference type="SUPFAM" id="SSF55874">
    <property type="entry name" value="ATPase domain of HSP90 chaperone/DNA topoisomerase II/histidine kinase"/>
    <property type="match status" value="1"/>
</dbReference>
<evidence type="ECO:0000256" key="5">
    <source>
        <dbReference type="ARBA" id="ARBA00023012"/>
    </source>
</evidence>
<evidence type="ECO:0000256" key="7">
    <source>
        <dbReference type="SAM" id="Phobius"/>
    </source>
</evidence>
<evidence type="ECO:0000256" key="6">
    <source>
        <dbReference type="SAM" id="Coils"/>
    </source>
</evidence>
<dbReference type="Gene3D" id="3.30.565.10">
    <property type="entry name" value="Histidine kinase-like ATPase, C-terminal domain"/>
    <property type="match status" value="1"/>
</dbReference>
<dbReference type="GO" id="GO:0005524">
    <property type="term" value="F:ATP binding"/>
    <property type="evidence" value="ECO:0007669"/>
    <property type="project" value="UniProtKB-KW"/>
</dbReference>
<feature type="transmembrane region" description="Helical" evidence="7">
    <location>
        <begin position="212"/>
        <end position="231"/>
    </location>
</feature>
<keyword evidence="6" id="KW-0175">Coiled coil</keyword>
<evidence type="ECO:0000259" key="8">
    <source>
        <dbReference type="SMART" id="SM00387"/>
    </source>
</evidence>
<dbReference type="Gene3D" id="2.60.120.260">
    <property type="entry name" value="Galactose-binding domain-like"/>
    <property type="match status" value="1"/>
</dbReference>
<keyword evidence="7" id="KW-1133">Transmembrane helix</keyword>
<dbReference type="InterPro" id="IPR003594">
    <property type="entry name" value="HATPase_dom"/>
</dbReference>
<dbReference type="CDD" id="cd16917">
    <property type="entry name" value="HATPase_UhpB-NarQ-NarX-like"/>
    <property type="match status" value="1"/>
</dbReference>
<dbReference type="PANTHER" id="PTHR24421">
    <property type="entry name" value="NITRATE/NITRITE SENSOR PROTEIN NARX-RELATED"/>
    <property type="match status" value="1"/>
</dbReference>
<protein>
    <recommendedName>
        <fullName evidence="2">histidine kinase</fullName>
        <ecNumber evidence="2">2.7.13.3</ecNumber>
    </recommendedName>
</protein>
<comment type="catalytic activity">
    <reaction evidence="1">
        <text>ATP + protein L-histidine = ADP + protein N-phospho-L-histidine.</text>
        <dbReference type="EC" id="2.7.13.3"/>
    </reaction>
</comment>
<dbReference type="Pfam" id="PF02518">
    <property type="entry name" value="HATPase_c"/>
    <property type="match status" value="1"/>
</dbReference>
<dbReference type="EC" id="2.7.13.3" evidence="2"/>
<keyword evidence="3" id="KW-0808">Transferase</keyword>
<evidence type="ECO:0000313" key="10">
    <source>
        <dbReference type="Proteomes" id="UP001165267"/>
    </source>
</evidence>
<keyword evidence="5" id="KW-0902">Two-component regulatory system</keyword>
<name>A0ABT1XGW2_9BURK</name>
<comment type="caution">
    <text evidence="9">The sequence shown here is derived from an EMBL/GenBank/DDBJ whole genome shotgun (WGS) entry which is preliminary data.</text>
</comment>
<dbReference type="Proteomes" id="UP001165267">
    <property type="component" value="Unassembled WGS sequence"/>
</dbReference>
<keyword evidence="9" id="KW-0067">ATP-binding</keyword>
<dbReference type="PANTHER" id="PTHR24421:SF10">
    <property type="entry name" value="NITRATE_NITRITE SENSOR PROTEIN NARQ"/>
    <property type="match status" value="1"/>
</dbReference>
<dbReference type="InterPro" id="IPR008979">
    <property type="entry name" value="Galactose-bd-like_sf"/>
</dbReference>
<feature type="coiled-coil region" evidence="6">
    <location>
        <begin position="377"/>
        <end position="404"/>
    </location>
</feature>
<keyword evidence="10" id="KW-1185">Reference proteome</keyword>
<keyword evidence="7" id="KW-0472">Membrane</keyword>
<feature type="transmembrane region" description="Helical" evidence="7">
    <location>
        <begin position="358"/>
        <end position="377"/>
    </location>
</feature>
<keyword evidence="9" id="KW-0547">Nucleotide-binding</keyword>
<feature type="domain" description="Histidine kinase/HSP90-like ATPase" evidence="8">
    <location>
        <begin position="520"/>
        <end position="617"/>
    </location>
</feature>
<keyword evidence="7" id="KW-0812">Transmembrane</keyword>
<feature type="transmembrane region" description="Helical" evidence="7">
    <location>
        <begin position="275"/>
        <end position="291"/>
    </location>
</feature>
<evidence type="ECO:0000256" key="3">
    <source>
        <dbReference type="ARBA" id="ARBA00022679"/>
    </source>
</evidence>
<proteinExistence type="predicted"/>
<accession>A0ABT1XGW2</accession>
<dbReference type="InterPro" id="IPR036890">
    <property type="entry name" value="HATPase_C_sf"/>
</dbReference>
<sequence>MLTLLAALWGTFKAPLHVQGNQFAHQQAYLLSQASVVFSNDPSLTPDKVVQLAGKKTVMLPDSWDTTQPDFEGQGWYQIDFVLDPGKPKPDTVFLPRAIMNAHAHLNGQWIGGQGTLEGNLTRHWNHPYLFQFSPELLNSGNNTLMIQVAGYKNYRSGMGRVWLGPGHLMVPLYESSYRWQVTGSMLATLVALASGLLLLLFAKVFREQEGFVFLGLAVIVFAVRNIGYFLDWIPLPHAQWGQLVHSLHAWFAALYLIFLIQYMSLEWTWIRRALWAYAISVSVLTLAASGQEILQFTFWLLLPIIPMVFLLNILLLTYSWRNRSFEGAILACSSLLFALLSIRDLSIMLDMLPLESILLSQYTGIMLFVSACWIIYQRYRDLLKDLEVSNESLNSELVIREEQLFRQFNLLRKVEQQRAKDDERRRIMQDIHDGVGSSLVSALNLSEIRPLSQDEMREVLQECLDDLRMAIDSLDPQSDDLLALLGNFRWRYERRLKATGVNLVWTVGDVPKLEGYSSRDLFDLLRIVQEIFANSLKHAQASKIELSVRWDEVNDKVLLNISDNGVGMPKNTLGRGRGLAHMQMRAKAICIELYTGQNMHEKQGVAVFMAIPKTRQRQSSA</sequence>
<keyword evidence="4" id="KW-0418">Kinase</keyword>
<evidence type="ECO:0000256" key="2">
    <source>
        <dbReference type="ARBA" id="ARBA00012438"/>
    </source>
</evidence>
<dbReference type="SMART" id="SM00387">
    <property type="entry name" value="HATPase_c"/>
    <property type="match status" value="1"/>
</dbReference>
<feature type="transmembrane region" description="Helical" evidence="7">
    <location>
        <begin position="329"/>
        <end position="346"/>
    </location>
</feature>
<evidence type="ECO:0000256" key="4">
    <source>
        <dbReference type="ARBA" id="ARBA00022777"/>
    </source>
</evidence>
<evidence type="ECO:0000313" key="9">
    <source>
        <dbReference type="EMBL" id="MCR2745339.1"/>
    </source>
</evidence>
<gene>
    <name evidence="9" type="ORF">NSP04_01610</name>
</gene>
<dbReference type="EMBL" id="JANKHG010000001">
    <property type="protein sequence ID" value="MCR2745339.1"/>
    <property type="molecule type" value="Genomic_DNA"/>
</dbReference>
<dbReference type="InterPro" id="IPR050482">
    <property type="entry name" value="Sensor_HK_TwoCompSys"/>
</dbReference>